<evidence type="ECO:0000256" key="1">
    <source>
        <dbReference type="ARBA" id="ARBA00004196"/>
    </source>
</evidence>
<feature type="coiled-coil region" evidence="3">
    <location>
        <begin position="110"/>
        <end position="162"/>
    </location>
</feature>
<dbReference type="STRING" id="229920.ADM99_05710"/>
<comment type="caution">
    <text evidence="5">The sequence shown here is derived from an EMBL/GenBank/DDBJ whole genome shotgun (WGS) entry which is preliminary data.</text>
</comment>
<dbReference type="EMBL" id="LGCK01000007">
    <property type="protein sequence ID" value="KPL72603.1"/>
    <property type="molecule type" value="Genomic_DNA"/>
</dbReference>
<name>A0A0P6WR97_9CHLR</name>
<reference evidence="5 6" key="1">
    <citation type="submission" date="2015-07" db="EMBL/GenBank/DDBJ databases">
        <title>Genome sequence of Leptolinea tardivitalis DSM 16556.</title>
        <authorList>
            <person name="Hemp J."/>
            <person name="Ward L.M."/>
            <person name="Pace L.A."/>
            <person name="Fischer W.W."/>
        </authorList>
    </citation>
    <scope>NUCLEOTIDE SEQUENCE [LARGE SCALE GENOMIC DNA]</scope>
    <source>
        <strain evidence="5 6">YMTK-2</strain>
    </source>
</reference>
<accession>A0A0P6WR97</accession>
<dbReference type="Proteomes" id="UP000050430">
    <property type="component" value="Unassembled WGS sequence"/>
</dbReference>
<keyword evidence="6" id="KW-1185">Reference proteome</keyword>
<dbReference type="PRINTS" id="PR01490">
    <property type="entry name" value="RTXTOXIND"/>
</dbReference>
<evidence type="ECO:0000256" key="4">
    <source>
        <dbReference type="SAM" id="Phobius"/>
    </source>
</evidence>
<dbReference type="SUPFAM" id="SSF111369">
    <property type="entry name" value="HlyD-like secretion proteins"/>
    <property type="match status" value="2"/>
</dbReference>
<dbReference type="AlphaFoldDB" id="A0A0P6WR97"/>
<comment type="subcellular location">
    <subcellularLocation>
        <location evidence="1">Cell envelope</location>
    </subcellularLocation>
</comment>
<dbReference type="PANTHER" id="PTHR32347:SF23">
    <property type="entry name" value="BLL5650 PROTEIN"/>
    <property type="match status" value="1"/>
</dbReference>
<organism evidence="5 6">
    <name type="scientific">Leptolinea tardivitalis</name>
    <dbReference type="NCBI Taxonomy" id="229920"/>
    <lineage>
        <taxon>Bacteria</taxon>
        <taxon>Bacillati</taxon>
        <taxon>Chloroflexota</taxon>
        <taxon>Anaerolineae</taxon>
        <taxon>Anaerolineales</taxon>
        <taxon>Anaerolineaceae</taxon>
        <taxon>Leptolinea</taxon>
    </lineage>
</organism>
<keyword evidence="4" id="KW-0812">Transmembrane</keyword>
<protein>
    <submittedName>
        <fullName evidence="5">Uncharacterized protein</fullName>
    </submittedName>
</protein>
<dbReference type="PANTHER" id="PTHR32347">
    <property type="entry name" value="EFFLUX SYSTEM COMPONENT YKNX-RELATED"/>
    <property type="match status" value="1"/>
</dbReference>
<sequence>MSFLKNFASKKKIWIPTIVALIIIGGTGFWLLNSGMISFGKKTAVEASPSYQTSLVRKGDLTITATGTGSLVAGKSVDLSFSTEGIVQELNVKAGDKVTKGMKLASMNNAKTLEAQVAANELNVLQAQKNLNDLQSSKDVNLAEAYQAVLTAQQAYDEAEKKLQRKDYARCSDTVNTQNLAKLQRAQDRLNEIGLRYQGSDAWNEAKNVYDTALANYEYCIKYTDQEKTDFQASLNVADVTLKQAKAKYETLKAASGIDPDELKLAEAKLDEAQIKLDLSKENLAGSTLTATIDGTVTYLKANVGAYVDTSTYITISDLTTSDVNVSIDETDVDKLHVGAKAKVIFDSLPNETYSGEVIQVNPQLSSSGQYRVATAVISLDNISGSNLEKMPLGVNASVTITSAEVKDALLVPANALRAIGDNQYGVFVRGNDGNLIFKIVEVGIMDSSTAEIKSGLQENDVISTGISSGTK</sequence>
<dbReference type="RefSeq" id="WP_062421344.1">
    <property type="nucleotide sequence ID" value="NZ_BBYA01000008.1"/>
</dbReference>
<dbReference type="OrthoDB" id="9806939at2"/>
<evidence type="ECO:0000313" key="6">
    <source>
        <dbReference type="Proteomes" id="UP000050430"/>
    </source>
</evidence>
<dbReference type="Gene3D" id="2.40.30.170">
    <property type="match status" value="1"/>
</dbReference>
<feature type="coiled-coil region" evidence="3">
    <location>
        <begin position="235"/>
        <end position="283"/>
    </location>
</feature>
<keyword evidence="4" id="KW-1133">Transmembrane helix</keyword>
<dbReference type="InterPro" id="IPR050465">
    <property type="entry name" value="UPF0194_transport"/>
</dbReference>
<evidence type="ECO:0000313" key="5">
    <source>
        <dbReference type="EMBL" id="KPL72603.1"/>
    </source>
</evidence>
<feature type="transmembrane region" description="Helical" evidence="4">
    <location>
        <begin position="12"/>
        <end position="32"/>
    </location>
</feature>
<proteinExistence type="predicted"/>
<evidence type="ECO:0000256" key="2">
    <source>
        <dbReference type="ARBA" id="ARBA00023054"/>
    </source>
</evidence>
<evidence type="ECO:0000256" key="3">
    <source>
        <dbReference type="SAM" id="Coils"/>
    </source>
</evidence>
<dbReference type="Gene3D" id="2.40.420.20">
    <property type="match status" value="1"/>
</dbReference>
<gene>
    <name evidence="5" type="ORF">ADM99_05710</name>
</gene>
<dbReference type="Gene3D" id="2.40.50.100">
    <property type="match status" value="1"/>
</dbReference>
<dbReference type="GO" id="GO:0030313">
    <property type="term" value="C:cell envelope"/>
    <property type="evidence" value="ECO:0007669"/>
    <property type="project" value="UniProtKB-SubCell"/>
</dbReference>
<keyword evidence="4" id="KW-0472">Membrane</keyword>
<keyword evidence="2 3" id="KW-0175">Coiled coil</keyword>